<reference evidence="8 9" key="1">
    <citation type="submission" date="2017-04" db="EMBL/GenBank/DDBJ databases">
        <title>Draft genome sequence of Tuber borchii Vittad., a whitish edible truffle.</title>
        <authorList>
            <consortium name="DOE Joint Genome Institute"/>
            <person name="Murat C."/>
            <person name="Kuo A."/>
            <person name="Barry K.W."/>
            <person name="Clum A."/>
            <person name="Dockter R.B."/>
            <person name="Fauchery L."/>
            <person name="Iotti M."/>
            <person name="Kohler A."/>
            <person name="Labutti K."/>
            <person name="Lindquist E.A."/>
            <person name="Lipzen A."/>
            <person name="Ohm R.A."/>
            <person name="Wang M."/>
            <person name="Grigoriev I.V."/>
            <person name="Zambonelli A."/>
            <person name="Martin F.M."/>
        </authorList>
    </citation>
    <scope>NUCLEOTIDE SEQUENCE [LARGE SCALE GENOMIC DNA]</scope>
    <source>
        <strain evidence="8 9">Tbo3840</strain>
    </source>
</reference>
<feature type="domain" description="Complex 1 LYR protein" evidence="7">
    <location>
        <begin position="16"/>
        <end position="75"/>
    </location>
</feature>
<dbReference type="EMBL" id="NESQ01000324">
    <property type="protein sequence ID" value="PUU74081.1"/>
    <property type="molecule type" value="Genomic_DNA"/>
</dbReference>
<evidence type="ECO:0000256" key="4">
    <source>
        <dbReference type="ARBA" id="ARBA00023128"/>
    </source>
</evidence>
<sequence>MKMEIPSLKLFLQRMRVLSLYRDALRSIRCDILIENPAAKSEMRSWARQEFERNRHVEDLAHIRYLISNGKKDLETMTRYTIQKP</sequence>
<evidence type="ECO:0000256" key="6">
    <source>
        <dbReference type="ARBA" id="ARBA00044735"/>
    </source>
</evidence>
<evidence type="ECO:0000256" key="2">
    <source>
        <dbReference type="ARBA" id="ARBA00009508"/>
    </source>
</evidence>
<dbReference type="InterPro" id="IPR045293">
    <property type="entry name" value="Complex1_LYR_LYRM2"/>
</dbReference>
<evidence type="ECO:0000313" key="9">
    <source>
        <dbReference type="Proteomes" id="UP000244722"/>
    </source>
</evidence>
<evidence type="ECO:0000256" key="3">
    <source>
        <dbReference type="ARBA" id="ARBA00022946"/>
    </source>
</evidence>
<dbReference type="STRING" id="42251.A0A2T6ZF10"/>
<proteinExistence type="inferred from homology"/>
<keyword evidence="9" id="KW-1185">Reference proteome</keyword>
<dbReference type="Proteomes" id="UP000244722">
    <property type="component" value="Unassembled WGS sequence"/>
</dbReference>
<dbReference type="PANTHER" id="PTHR13675:SF0">
    <property type="entry name" value="LYR MOTIF-CONTAINING PROTEIN 2"/>
    <property type="match status" value="1"/>
</dbReference>
<dbReference type="PANTHER" id="PTHR13675">
    <property type="entry name" value="LYR MOTIF-CONTAINING PROTEIN 2"/>
    <property type="match status" value="1"/>
</dbReference>
<organism evidence="8 9">
    <name type="scientific">Tuber borchii</name>
    <name type="common">White truffle</name>
    <dbReference type="NCBI Taxonomy" id="42251"/>
    <lineage>
        <taxon>Eukaryota</taxon>
        <taxon>Fungi</taxon>
        <taxon>Dikarya</taxon>
        <taxon>Ascomycota</taxon>
        <taxon>Pezizomycotina</taxon>
        <taxon>Pezizomycetes</taxon>
        <taxon>Pezizales</taxon>
        <taxon>Tuberaceae</taxon>
        <taxon>Tuber</taxon>
    </lineage>
</organism>
<name>A0A2T6ZF10_TUBBO</name>
<gene>
    <name evidence="8" type="ORF">B9Z19DRAFT_1093736</name>
</gene>
<comment type="caution">
    <text evidence="8">The sequence shown here is derived from an EMBL/GenBank/DDBJ whole genome shotgun (WGS) entry which is preliminary data.</text>
</comment>
<dbReference type="GO" id="GO:0005739">
    <property type="term" value="C:mitochondrion"/>
    <property type="evidence" value="ECO:0007669"/>
    <property type="project" value="UniProtKB-SubCell"/>
</dbReference>
<dbReference type="OrthoDB" id="74240at2759"/>
<dbReference type="CDD" id="cd20262">
    <property type="entry name" value="Complex1_LYR_LYRM2"/>
    <property type="match status" value="1"/>
</dbReference>
<dbReference type="AlphaFoldDB" id="A0A2T6ZF10"/>
<comment type="subcellular location">
    <subcellularLocation>
        <location evidence="1">Mitochondrion</location>
    </subcellularLocation>
</comment>
<protein>
    <recommendedName>
        <fullName evidence="5">LYR motif-containing protein 2</fullName>
    </recommendedName>
</protein>
<evidence type="ECO:0000313" key="8">
    <source>
        <dbReference type="EMBL" id="PUU74081.1"/>
    </source>
</evidence>
<evidence type="ECO:0000256" key="1">
    <source>
        <dbReference type="ARBA" id="ARBA00004173"/>
    </source>
</evidence>
<evidence type="ECO:0000259" key="7">
    <source>
        <dbReference type="Pfam" id="PF05347"/>
    </source>
</evidence>
<evidence type="ECO:0000256" key="5">
    <source>
        <dbReference type="ARBA" id="ARBA00026235"/>
    </source>
</evidence>
<comment type="similarity">
    <text evidence="2">Belongs to the complex I LYR family.</text>
</comment>
<keyword evidence="4" id="KW-0496">Mitochondrion</keyword>
<dbReference type="Pfam" id="PF05347">
    <property type="entry name" value="Complex1_LYR"/>
    <property type="match status" value="1"/>
</dbReference>
<dbReference type="InterPro" id="IPR008011">
    <property type="entry name" value="Complex1_LYR_dom"/>
</dbReference>
<accession>A0A2T6ZF10</accession>
<comment type="function">
    <text evidence="6">Involved in efficient integration of the N-module into mitochondrial respiratory chain complex I.</text>
</comment>
<keyword evidence="3" id="KW-0809">Transit peptide</keyword>